<dbReference type="AlphaFoldDB" id="F7NEV6"/>
<feature type="repeat" description="TPR" evidence="1">
    <location>
        <begin position="426"/>
        <end position="459"/>
    </location>
</feature>
<feature type="repeat" description="TPR" evidence="1">
    <location>
        <begin position="1058"/>
        <end position="1091"/>
    </location>
</feature>
<evidence type="ECO:0000313" key="2">
    <source>
        <dbReference type="EMBL" id="EGO65517.1"/>
    </source>
</evidence>
<comment type="caution">
    <text evidence="2">The sequence shown here is derived from an EMBL/GenBank/DDBJ whole genome shotgun (WGS) entry which is preliminary data.</text>
</comment>
<dbReference type="RefSeq" id="WP_004092632.1">
    <property type="nucleotide sequence ID" value="NZ_AFGF01000017.1"/>
</dbReference>
<dbReference type="Pfam" id="PF13429">
    <property type="entry name" value="TPR_15"/>
    <property type="match status" value="1"/>
</dbReference>
<organism evidence="2 3">
    <name type="scientific">Acetonema longum DSM 6540</name>
    <dbReference type="NCBI Taxonomy" id="1009370"/>
    <lineage>
        <taxon>Bacteria</taxon>
        <taxon>Bacillati</taxon>
        <taxon>Bacillota</taxon>
        <taxon>Negativicutes</taxon>
        <taxon>Acetonemataceae</taxon>
        <taxon>Acetonema</taxon>
    </lineage>
</organism>
<feature type="repeat" description="TPR" evidence="1">
    <location>
        <begin position="682"/>
        <end position="715"/>
    </location>
</feature>
<dbReference type="PANTHER" id="PTHR12558:SF13">
    <property type="entry name" value="CELL DIVISION CYCLE PROTEIN 27 HOMOLOG"/>
    <property type="match status" value="1"/>
</dbReference>
<feature type="repeat" description="TPR" evidence="1">
    <location>
        <begin position="827"/>
        <end position="860"/>
    </location>
</feature>
<keyword evidence="1" id="KW-0802">TPR repeat</keyword>
<dbReference type="PROSITE" id="PS50293">
    <property type="entry name" value="TPR_REGION"/>
    <property type="match status" value="1"/>
</dbReference>
<dbReference type="GO" id="GO:0051301">
    <property type="term" value="P:cell division"/>
    <property type="evidence" value="ECO:0007669"/>
    <property type="project" value="TreeGrafter"/>
</dbReference>
<reference evidence="2 3" key="1">
    <citation type="journal article" date="2011" name="EMBO J.">
        <title>Structural diversity of bacterial flagellar motors.</title>
        <authorList>
            <person name="Chen S."/>
            <person name="Beeby M."/>
            <person name="Murphy G.E."/>
            <person name="Leadbetter J.R."/>
            <person name="Hendrixson D.R."/>
            <person name="Briegel A."/>
            <person name="Li Z."/>
            <person name="Shi J."/>
            <person name="Tocheva E.I."/>
            <person name="Muller A."/>
            <person name="Dobro M.J."/>
            <person name="Jensen G.J."/>
        </authorList>
    </citation>
    <scope>NUCLEOTIDE SEQUENCE [LARGE SCALE GENOMIC DNA]</scope>
    <source>
        <strain evidence="2 3">DSM 6540</strain>
    </source>
</reference>
<keyword evidence="3" id="KW-1185">Reference proteome</keyword>
<keyword evidence="2" id="KW-0346">Stress response</keyword>
<dbReference type="SMART" id="SM00028">
    <property type="entry name" value="TPR"/>
    <property type="match status" value="15"/>
</dbReference>
<dbReference type="STRING" id="1009370.ALO_02866"/>
<gene>
    <name evidence="2" type="ORF">ALO_02866</name>
</gene>
<sequence>MKEEIIWQILGINKTKDPGLIRGAYRTQLLHTNPEDDAQGFINLRKAYEEAIRLSSEPAVDEAPAKAKSDMDLWLEQADDIYQDIRKRREPGLWEKLLSNDVCQGLDTWLEAREKLLAYIMDHYYLPHEVWLMLDRAFDLIKNKETLLQSFSENFIEYVINQIQDYSQIDLNLLTVSGDASVDDYMRSCYNINRLLNENQTEAVQDEFNTIDTLPIYHPYADAQRLRYFISLDHKPEIEQLIPKLAPYLADDYIAYIVAKAHAAVNHHDEAASIWEKLRQKWPAHYSAQIGLISYDIYKGRYKEANERAVELLRAYPRDEDIHRLLVEANEHLIKEYEAICQAESANLKVKEDLAWCYYQNNSLDQCIQLLAEFPAETSREPWFLKIHSYVYLRKEEFKKALDYSSQWLELLKNPPEDGEGRRDLAICYRLMGACCFNEKDYEQAIPYLQQAASLEENSGEKLDTMQHLSSALLRSGKPEACIDVCDEILKQSKGYYPAYINRQEAHYNMRNGQEVIDDYYKAIEIYPSNVKPYLLAAKVFYFNDQYEDAFGVINRAREAKLESNELELLYGKCLRFMSKSKEEEEAALQVILALSEKIKDPRDQREDEFHDLGEVLHELAKAYANVGDFPKGLETMEAAIQQNPQKDDYHFTKAYLYVDLARYEEAIIILERLIKTYPKAEYAHTRLGRCYEETDNEYDAIRIYRKTLEINPDNLDALEKLGDLYIRVYEREEDVKHYETARRYGEHLLELRQDSSYYYVHVGIIYDKGYQFAKALECYQKAVKCNPKNLWPHNNAGYVLKNMKKYDEAIGEYQKALELMEPGDSLLPHSNLATCFEILGRYEEALDCYREILKHWPDRQDIHEYIAAVLAKMGKPKEAVKVYQDLIKKYDFPKEEACYHIMQIYEGAGQFWMAFIYACNAVLHNGKSVEVLKRTGMFYFSIGKYFRAKSSLKKAIANAGSPKTESYYLCCLYLAQVYFDEGKTREARQWATQALSAIEDMYGDRKRFIAYKPYGGMYHWRLGMIYLILGEHRRAEYYFTQAVDNLPCKSCHAKECFDGYYGLGRLYEEMKQFDRAEEYYKKAMALDNSALYKRHLSELTNKKNNRKDNIFKTIWRYL</sequence>
<dbReference type="EMBL" id="AFGF01000017">
    <property type="protein sequence ID" value="EGO65517.1"/>
    <property type="molecule type" value="Genomic_DNA"/>
</dbReference>
<feature type="repeat" description="TPR" evidence="1">
    <location>
        <begin position="757"/>
        <end position="790"/>
    </location>
</feature>
<dbReference type="PROSITE" id="PS50005">
    <property type="entry name" value="TPR"/>
    <property type="match status" value="6"/>
</dbReference>
<dbReference type="Pfam" id="PF13181">
    <property type="entry name" value="TPR_8"/>
    <property type="match status" value="2"/>
</dbReference>
<dbReference type="eggNOG" id="COG0457">
    <property type="taxonomic scope" value="Bacteria"/>
</dbReference>
<dbReference type="SUPFAM" id="SSF48452">
    <property type="entry name" value="TPR-like"/>
    <property type="match status" value="4"/>
</dbReference>
<dbReference type="Proteomes" id="UP000003240">
    <property type="component" value="Unassembled WGS sequence"/>
</dbReference>
<evidence type="ECO:0000256" key="1">
    <source>
        <dbReference type="PROSITE-ProRule" id="PRU00339"/>
    </source>
</evidence>
<accession>F7NEV6</accession>
<dbReference type="InterPro" id="IPR019734">
    <property type="entry name" value="TPR_rpt"/>
</dbReference>
<dbReference type="InterPro" id="IPR011990">
    <property type="entry name" value="TPR-like_helical_dom_sf"/>
</dbReference>
<name>F7NEV6_9FIRM</name>
<protein>
    <submittedName>
        <fullName evidence="2">Heat shock protein DnaJ domain-containing protein</fullName>
    </submittedName>
</protein>
<dbReference type="PANTHER" id="PTHR12558">
    <property type="entry name" value="CELL DIVISION CYCLE 16,23,27"/>
    <property type="match status" value="1"/>
</dbReference>
<evidence type="ECO:0000313" key="3">
    <source>
        <dbReference type="Proteomes" id="UP000003240"/>
    </source>
</evidence>
<dbReference type="Gene3D" id="1.25.40.10">
    <property type="entry name" value="Tetratricopeptide repeat domain"/>
    <property type="match status" value="7"/>
</dbReference>
<proteinExistence type="predicted"/>
<dbReference type="SMART" id="SM00671">
    <property type="entry name" value="SEL1"/>
    <property type="match status" value="4"/>
</dbReference>
<dbReference type="InterPro" id="IPR006597">
    <property type="entry name" value="Sel1-like"/>
</dbReference>
<feature type="repeat" description="TPR" evidence="1">
    <location>
        <begin position="614"/>
        <end position="647"/>
    </location>
</feature>